<dbReference type="AlphaFoldDB" id="A0A8H2WHB2"/>
<dbReference type="GO" id="GO:0016042">
    <property type="term" value="P:lipid catabolic process"/>
    <property type="evidence" value="ECO:0007669"/>
    <property type="project" value="UniProtKB-KW"/>
</dbReference>
<dbReference type="InterPro" id="IPR027417">
    <property type="entry name" value="P-loop_NTPase"/>
</dbReference>
<proteinExistence type="predicted"/>
<dbReference type="PANTHER" id="PTHR24185">
    <property type="entry name" value="CALCIUM-INDEPENDENT PHOSPHOLIPASE A2-GAMMA"/>
    <property type="match status" value="1"/>
</dbReference>
<evidence type="ECO:0000313" key="6">
    <source>
        <dbReference type="EMBL" id="CAE6373224.1"/>
    </source>
</evidence>
<evidence type="ECO:0000313" key="7">
    <source>
        <dbReference type="Proteomes" id="UP000663843"/>
    </source>
</evidence>
<name>A0A8H2WHB2_9AGAM</name>
<dbReference type="Gene3D" id="3.40.1090.10">
    <property type="entry name" value="Cytosolic phospholipase A2 catalytic domain"/>
    <property type="match status" value="2"/>
</dbReference>
<dbReference type="GO" id="GO:0047499">
    <property type="term" value="F:calcium-independent phospholipase A2 activity"/>
    <property type="evidence" value="ECO:0007669"/>
    <property type="project" value="TreeGrafter"/>
</dbReference>
<dbReference type="PROSITE" id="PS51635">
    <property type="entry name" value="PNPLA"/>
    <property type="match status" value="1"/>
</dbReference>
<dbReference type="GO" id="GO:0046486">
    <property type="term" value="P:glycerolipid metabolic process"/>
    <property type="evidence" value="ECO:0007669"/>
    <property type="project" value="UniProtKB-ARBA"/>
</dbReference>
<sequence length="373" mass="41022">MAPPSPHEPTRLRLLSFDGGGISGLSSLVILDEFTKRVQTQLGLPSVPRPCEMFDLIAGAGTGGFVCAMQAENMRAWIPTLFRTYTVPENDGTKCTIVQALRATTAMMGYFKPVTIDDSGVKITYVDGGVGANNPTVHMLNEAGRIFLDQNVSCMMTIGVGHLHPIGISSKDLGTSIAKDSERVAQEMARRFQNATNMYFRFNVDQGLQDIGPTDWEKMPEVVMHWRQYMQMFEVNSRLTRAAKALVDAEISVPATLLSGIIPATEAVKSFRDCPLPSPAFVGQEDGLAQMENSFWDGVEERHIFVLYGFGGGGNPQLALKFAQIHRNKFSEEFCIDATSVHTIESDLASLAAAKKPSKHYIISIKWLPSRQE</sequence>
<protein>
    <recommendedName>
        <fullName evidence="5">PNPLA domain-containing protein</fullName>
    </recommendedName>
</protein>
<feature type="domain" description="PNPLA" evidence="5">
    <location>
        <begin position="15"/>
        <end position="218"/>
    </location>
</feature>
<comment type="caution">
    <text evidence="6">The sequence shown here is derived from an EMBL/GenBank/DDBJ whole genome shotgun (WGS) entry which is preliminary data.</text>
</comment>
<dbReference type="EMBL" id="CAJMWT010001025">
    <property type="protein sequence ID" value="CAE6373224.1"/>
    <property type="molecule type" value="Genomic_DNA"/>
</dbReference>
<keyword evidence="1" id="KW-0378">Hydrolase</keyword>
<feature type="short sequence motif" description="GXGXXG" evidence="4">
    <location>
        <begin position="19"/>
        <end position="24"/>
    </location>
</feature>
<evidence type="ECO:0000259" key="5">
    <source>
        <dbReference type="PROSITE" id="PS51635"/>
    </source>
</evidence>
<dbReference type="PANTHER" id="PTHR24185:SF1">
    <property type="entry name" value="CALCIUM-INDEPENDENT PHOSPHOLIPASE A2-GAMMA"/>
    <property type="match status" value="1"/>
</dbReference>
<accession>A0A8H2WHB2</accession>
<dbReference type="InterPro" id="IPR016035">
    <property type="entry name" value="Acyl_Trfase/lysoPLipase"/>
</dbReference>
<organism evidence="6 7">
    <name type="scientific">Rhizoctonia solani</name>
    <dbReference type="NCBI Taxonomy" id="456999"/>
    <lineage>
        <taxon>Eukaryota</taxon>
        <taxon>Fungi</taxon>
        <taxon>Dikarya</taxon>
        <taxon>Basidiomycota</taxon>
        <taxon>Agaricomycotina</taxon>
        <taxon>Agaricomycetes</taxon>
        <taxon>Cantharellales</taxon>
        <taxon>Ceratobasidiaceae</taxon>
        <taxon>Rhizoctonia</taxon>
    </lineage>
</organism>
<keyword evidence="3" id="KW-0443">Lipid metabolism</keyword>
<keyword evidence="2" id="KW-0442">Lipid degradation</keyword>
<gene>
    <name evidence="6" type="ORF">RDB_LOCUS19688</name>
</gene>
<dbReference type="InterPro" id="IPR002641">
    <property type="entry name" value="PNPLA_dom"/>
</dbReference>
<reference evidence="6" key="1">
    <citation type="submission" date="2021-01" db="EMBL/GenBank/DDBJ databases">
        <authorList>
            <person name="Kaushik A."/>
        </authorList>
    </citation>
    <scope>NUCLEOTIDE SEQUENCE</scope>
    <source>
        <strain evidence="6">AG2-2IIIB</strain>
    </source>
</reference>
<dbReference type="GO" id="GO:0016020">
    <property type="term" value="C:membrane"/>
    <property type="evidence" value="ECO:0007669"/>
    <property type="project" value="TreeGrafter"/>
</dbReference>
<evidence type="ECO:0000256" key="2">
    <source>
        <dbReference type="ARBA" id="ARBA00022963"/>
    </source>
</evidence>
<evidence type="ECO:0000256" key="4">
    <source>
        <dbReference type="PROSITE-ProRule" id="PRU01161"/>
    </source>
</evidence>
<evidence type="ECO:0000256" key="1">
    <source>
        <dbReference type="ARBA" id="ARBA00022801"/>
    </source>
</evidence>
<dbReference type="SUPFAM" id="SSF52151">
    <property type="entry name" value="FabD/lysophospholipase-like"/>
    <property type="match status" value="1"/>
</dbReference>
<dbReference type="Pfam" id="PF01734">
    <property type="entry name" value="Patatin"/>
    <property type="match status" value="1"/>
</dbReference>
<comment type="caution">
    <text evidence="4">Lacks conserved residue(s) required for the propagation of feature annotation.</text>
</comment>
<dbReference type="GO" id="GO:0019369">
    <property type="term" value="P:arachidonate metabolic process"/>
    <property type="evidence" value="ECO:0007669"/>
    <property type="project" value="TreeGrafter"/>
</dbReference>
<evidence type="ECO:0000256" key="3">
    <source>
        <dbReference type="ARBA" id="ARBA00023098"/>
    </source>
</evidence>
<dbReference type="Gene3D" id="3.40.50.300">
    <property type="entry name" value="P-loop containing nucleotide triphosphate hydrolases"/>
    <property type="match status" value="1"/>
</dbReference>
<dbReference type="Proteomes" id="UP000663843">
    <property type="component" value="Unassembled WGS sequence"/>
</dbReference>